<dbReference type="HAMAP" id="MF_01508">
    <property type="entry name" value="RfcL"/>
    <property type="match status" value="1"/>
</dbReference>
<comment type="caution">
    <text evidence="10">The sequence shown here is derived from an EMBL/GenBank/DDBJ whole genome shotgun (WGS) entry which is preliminary data.</text>
</comment>
<comment type="function">
    <text evidence="7">Part of the RFC clamp loader complex which loads the PCNA sliding clamp onto DNA.</text>
</comment>
<feature type="compositionally biased region" description="Low complexity" evidence="8">
    <location>
        <begin position="493"/>
        <end position="508"/>
    </location>
</feature>
<feature type="compositionally biased region" description="Basic and acidic residues" evidence="8">
    <location>
        <begin position="420"/>
        <end position="431"/>
    </location>
</feature>
<dbReference type="SMART" id="SM00382">
    <property type="entry name" value="AAA"/>
    <property type="match status" value="1"/>
</dbReference>
<dbReference type="EMBL" id="NIZT01000024">
    <property type="protein sequence ID" value="RBQ23528.1"/>
    <property type="molecule type" value="Genomic_DNA"/>
</dbReference>
<feature type="compositionally biased region" description="Polar residues" evidence="8">
    <location>
        <begin position="439"/>
        <end position="454"/>
    </location>
</feature>
<dbReference type="AlphaFoldDB" id="A0A366MBC1"/>
<evidence type="ECO:0000313" key="11">
    <source>
        <dbReference type="Proteomes" id="UP000253099"/>
    </source>
</evidence>
<dbReference type="InterPro" id="IPR003593">
    <property type="entry name" value="AAA+_ATPase"/>
</dbReference>
<keyword evidence="11" id="KW-1185">Reference proteome</keyword>
<keyword evidence="4 7" id="KW-0547">Nucleotide-binding</keyword>
<dbReference type="CDD" id="cd18140">
    <property type="entry name" value="HLD_clamp_RFC"/>
    <property type="match status" value="1"/>
</dbReference>
<evidence type="ECO:0000256" key="7">
    <source>
        <dbReference type="HAMAP-Rule" id="MF_01508"/>
    </source>
</evidence>
<dbReference type="Proteomes" id="UP000253099">
    <property type="component" value="Unassembled WGS sequence"/>
</dbReference>
<gene>
    <name evidence="7 10" type="primary">rfcL</name>
    <name evidence="10" type="ORF">ALNOE001_08830</name>
</gene>
<dbReference type="Gene3D" id="3.40.50.300">
    <property type="entry name" value="P-loop containing nucleotide triphosphate hydrolases"/>
    <property type="match status" value="1"/>
</dbReference>
<feature type="compositionally biased region" description="Basic and acidic residues" evidence="8">
    <location>
        <begin position="527"/>
        <end position="547"/>
    </location>
</feature>
<feature type="compositionally biased region" description="Basic and acidic residues" evidence="8">
    <location>
        <begin position="466"/>
        <end position="477"/>
    </location>
</feature>
<evidence type="ECO:0000256" key="1">
    <source>
        <dbReference type="ARBA" id="ARBA00006878"/>
    </source>
</evidence>
<dbReference type="PANTHER" id="PTHR23389">
    <property type="entry name" value="CHROMOSOME TRANSMISSION FIDELITY FACTOR 18"/>
    <property type="match status" value="1"/>
</dbReference>
<evidence type="ECO:0000256" key="6">
    <source>
        <dbReference type="ARBA" id="ARBA00032141"/>
    </source>
</evidence>
<proteinExistence type="inferred from homology"/>
<sequence>MRWTEKYRPKIFDDIIGNGKQKKEVETWVTNWKEGKPQQCLLLVGPAGTGKTTFAHVIANEFSDFIELNASDKRSYDIIMNTVGESATTKSFFTGENNYRLIILDEVDGIHGTDDRGGTRAIGKIIKDSIHPIVMTANDFYSKRLTTIKTKCKVIKIGKVHTNSINALLKRICVKEGIGADPEAVRVLAKGANGDMRSALNILQAIAEDSKKLRMSDLEIVSQKDNTNNIFDSVRRVLKSKSIDKIKNSLILDEDPTFVMEYIAENIPREYEKDSEIKKAYDMISEADLYFGRAQQSRNYTYWRYASDLMGVGVASSKEKTYKKFTRLTGAMAFSLMSRTRGKRSLRDKISEKMSEKLHMSNNVAISMFPYFEIMFENDDVAYDIATFLDLDEDEIKRFRKRKIPKSVIKRKEKERQEYLAKNKLESKSEENLPDSFKTIKSPSQDKSSEKSVTSPSKAKKSNNSKKLDESKTKQQESSDNLIISDNVENYKKNNNSKENNNSFVESKGNGSEVDNDSIAENKNNTSKKDSSSKKDNDSKKTKEDSAQKSLFNF</sequence>
<dbReference type="SUPFAM" id="SSF52540">
    <property type="entry name" value="P-loop containing nucleoside triphosphate hydrolases"/>
    <property type="match status" value="1"/>
</dbReference>
<dbReference type="InterPro" id="IPR023935">
    <property type="entry name" value="Rep_factor-C_lsu"/>
</dbReference>
<keyword evidence="5 7" id="KW-0067">ATP-binding</keyword>
<comment type="similarity">
    <text evidence="1 7">Belongs to the activator 1 small subunits family. RfcL subfamily.</text>
</comment>
<dbReference type="GO" id="GO:0016887">
    <property type="term" value="F:ATP hydrolysis activity"/>
    <property type="evidence" value="ECO:0007669"/>
    <property type="project" value="InterPro"/>
</dbReference>
<evidence type="ECO:0000256" key="2">
    <source>
        <dbReference type="ARBA" id="ARBA00014793"/>
    </source>
</evidence>
<keyword evidence="3 7" id="KW-0235">DNA replication</keyword>
<dbReference type="CDD" id="cd00009">
    <property type="entry name" value="AAA"/>
    <property type="match status" value="1"/>
</dbReference>
<evidence type="ECO:0000256" key="4">
    <source>
        <dbReference type="ARBA" id="ARBA00022741"/>
    </source>
</evidence>
<feature type="binding site" evidence="7">
    <location>
        <begin position="45"/>
        <end position="52"/>
    </location>
    <ligand>
        <name>ATP</name>
        <dbReference type="ChEBI" id="CHEBI:30616"/>
    </ligand>
</feature>
<evidence type="ECO:0000313" key="10">
    <source>
        <dbReference type="EMBL" id="RBQ23528.1"/>
    </source>
</evidence>
<feature type="region of interest" description="Disordered" evidence="8">
    <location>
        <begin position="420"/>
        <end position="554"/>
    </location>
</feature>
<dbReference type="NCBIfam" id="NF003233">
    <property type="entry name" value="PRK04195.2-3"/>
    <property type="match status" value="1"/>
</dbReference>
<dbReference type="InterPro" id="IPR047854">
    <property type="entry name" value="RFC_lid"/>
</dbReference>
<evidence type="ECO:0000256" key="5">
    <source>
        <dbReference type="ARBA" id="ARBA00022840"/>
    </source>
</evidence>
<dbReference type="NCBIfam" id="NF003229">
    <property type="entry name" value="PRK04195.1-5"/>
    <property type="match status" value="1"/>
</dbReference>
<evidence type="ECO:0000259" key="9">
    <source>
        <dbReference type="SMART" id="SM00382"/>
    </source>
</evidence>
<dbReference type="InterPro" id="IPR027417">
    <property type="entry name" value="P-loop_NTPase"/>
</dbReference>
<dbReference type="GO" id="GO:0003689">
    <property type="term" value="F:DNA clamp loader activity"/>
    <property type="evidence" value="ECO:0007669"/>
    <property type="project" value="UniProtKB-UniRule"/>
</dbReference>
<dbReference type="PANTHER" id="PTHR23389:SF6">
    <property type="entry name" value="REPLICATION FACTOR C SUBUNIT 1"/>
    <property type="match status" value="1"/>
</dbReference>
<evidence type="ECO:0000256" key="8">
    <source>
        <dbReference type="SAM" id="MobiDB-lite"/>
    </source>
</evidence>
<name>A0A366MBC1_9EURY</name>
<dbReference type="Pfam" id="PF25361">
    <property type="entry name" value="AAA_lid_RFC1"/>
    <property type="match status" value="1"/>
</dbReference>
<dbReference type="GO" id="GO:0006260">
    <property type="term" value="P:DNA replication"/>
    <property type="evidence" value="ECO:0007669"/>
    <property type="project" value="UniProtKB-UniRule"/>
</dbReference>
<feature type="domain" description="AAA+ ATPase" evidence="9">
    <location>
        <begin position="37"/>
        <end position="161"/>
    </location>
</feature>
<comment type="subunit">
    <text evidence="7">Heteromultimer composed of small subunits (RfcS) and large subunits (RfcL).</text>
</comment>
<accession>A0A366MBC1</accession>
<dbReference type="Gene3D" id="1.10.8.60">
    <property type="match status" value="1"/>
</dbReference>
<dbReference type="InterPro" id="IPR003959">
    <property type="entry name" value="ATPase_AAA_core"/>
</dbReference>
<organism evidence="10 11">
    <name type="scientific">Candidatus Methanobinarius endosymbioticus</name>
    <dbReference type="NCBI Taxonomy" id="2006182"/>
    <lineage>
        <taxon>Archaea</taxon>
        <taxon>Methanobacteriati</taxon>
        <taxon>Methanobacteriota</taxon>
        <taxon>Methanomada group</taxon>
        <taxon>Methanobacteria</taxon>
        <taxon>Methanobacteriales</taxon>
        <taxon>Methanobacteriaceae</taxon>
        <taxon>Candidatus Methanobinarius</taxon>
    </lineage>
</organism>
<dbReference type="GO" id="GO:0005524">
    <property type="term" value="F:ATP binding"/>
    <property type="evidence" value="ECO:0007669"/>
    <property type="project" value="UniProtKB-UniRule"/>
</dbReference>
<evidence type="ECO:0000256" key="3">
    <source>
        <dbReference type="ARBA" id="ARBA00022705"/>
    </source>
</evidence>
<protein>
    <recommendedName>
        <fullName evidence="2 7">Replication factor C large subunit</fullName>
        <shortName evidence="7">RFC large subunit</shortName>
    </recommendedName>
    <alternativeName>
        <fullName evidence="6 7">Clamp loader large subunit</fullName>
    </alternativeName>
</protein>
<reference evidence="10 11" key="1">
    <citation type="submission" date="2018-06" db="EMBL/GenBank/DDBJ databases">
        <title>Genomic insight into two independent archaeal endosymbiosis events.</title>
        <authorList>
            <person name="Lind A.E."/>
            <person name="Lewis W.H."/>
            <person name="Spang A."/>
            <person name="Guy L."/>
            <person name="Embley M.T."/>
            <person name="Ettema T.J.G."/>
        </authorList>
    </citation>
    <scope>NUCLEOTIDE SEQUENCE [LARGE SCALE GENOMIC DNA]</scope>
    <source>
        <strain evidence="10">NOE</strain>
    </source>
</reference>
<dbReference type="Pfam" id="PF00004">
    <property type="entry name" value="AAA"/>
    <property type="match status" value="1"/>
</dbReference>